<feature type="transmembrane region" description="Helical" evidence="7">
    <location>
        <begin position="51"/>
        <end position="75"/>
    </location>
</feature>
<accession>A0ABT4UHS3</accession>
<dbReference type="PANTHER" id="PTHR33452">
    <property type="entry name" value="OXIDOREDUCTASE CATD-RELATED"/>
    <property type="match status" value="1"/>
</dbReference>
<dbReference type="Proteomes" id="UP001210231">
    <property type="component" value="Unassembled WGS sequence"/>
</dbReference>
<feature type="transmembrane region" description="Helical" evidence="7">
    <location>
        <begin position="111"/>
        <end position="130"/>
    </location>
</feature>
<keyword evidence="3" id="KW-1003">Cell membrane</keyword>
<keyword evidence="9" id="KW-1185">Reference proteome</keyword>
<dbReference type="InterPro" id="IPR051907">
    <property type="entry name" value="DoxX-like_oxidoreductase"/>
</dbReference>
<comment type="similarity">
    <text evidence="2">Belongs to the DoxX family.</text>
</comment>
<evidence type="ECO:0000256" key="3">
    <source>
        <dbReference type="ARBA" id="ARBA00022475"/>
    </source>
</evidence>
<reference evidence="8 9" key="1">
    <citation type="submission" date="2022-12" db="EMBL/GenBank/DDBJ databases">
        <title>Chitinophagaceae gen. sp. nov., a new member of the family Chitinophagaceae, isolated from soil in a chemical factory.</title>
        <authorList>
            <person name="Ke Z."/>
        </authorList>
    </citation>
    <scope>NUCLEOTIDE SEQUENCE [LARGE SCALE GENOMIC DNA]</scope>
    <source>
        <strain evidence="8 9">LY-5</strain>
    </source>
</reference>
<keyword evidence="6 7" id="KW-0472">Membrane</keyword>
<dbReference type="Pfam" id="PF07681">
    <property type="entry name" value="DoxX"/>
    <property type="match status" value="1"/>
</dbReference>
<evidence type="ECO:0000256" key="5">
    <source>
        <dbReference type="ARBA" id="ARBA00022989"/>
    </source>
</evidence>
<dbReference type="PANTHER" id="PTHR33452:SF1">
    <property type="entry name" value="INNER MEMBRANE PROTEIN YPHA-RELATED"/>
    <property type="match status" value="1"/>
</dbReference>
<proteinExistence type="inferred from homology"/>
<evidence type="ECO:0000256" key="2">
    <source>
        <dbReference type="ARBA" id="ARBA00006679"/>
    </source>
</evidence>
<keyword evidence="5 7" id="KW-1133">Transmembrane helix</keyword>
<comment type="subcellular location">
    <subcellularLocation>
        <location evidence="1">Cell membrane</location>
        <topology evidence="1">Multi-pass membrane protein</topology>
    </subcellularLocation>
</comment>
<evidence type="ECO:0000256" key="7">
    <source>
        <dbReference type="SAM" id="Phobius"/>
    </source>
</evidence>
<dbReference type="InterPro" id="IPR032808">
    <property type="entry name" value="DoxX"/>
</dbReference>
<organism evidence="8 9">
    <name type="scientific">Polluticaenibacter yanchengensis</name>
    <dbReference type="NCBI Taxonomy" id="3014562"/>
    <lineage>
        <taxon>Bacteria</taxon>
        <taxon>Pseudomonadati</taxon>
        <taxon>Bacteroidota</taxon>
        <taxon>Chitinophagia</taxon>
        <taxon>Chitinophagales</taxon>
        <taxon>Chitinophagaceae</taxon>
        <taxon>Polluticaenibacter</taxon>
    </lineage>
</organism>
<keyword evidence="4 7" id="KW-0812">Transmembrane</keyword>
<dbReference type="RefSeq" id="WP_407030646.1">
    <property type="nucleotide sequence ID" value="NZ_JAQGEF010000005.1"/>
</dbReference>
<feature type="transmembrane region" description="Helical" evidence="7">
    <location>
        <begin position="82"/>
        <end position="99"/>
    </location>
</feature>
<evidence type="ECO:0000256" key="4">
    <source>
        <dbReference type="ARBA" id="ARBA00022692"/>
    </source>
</evidence>
<evidence type="ECO:0000313" key="8">
    <source>
        <dbReference type="EMBL" id="MDA3614318.1"/>
    </source>
</evidence>
<sequence>MKKVLFSTTTKPWAIDIASLLLRIVFGALMIPHGYGKLQNFDTYKAKFMSFMGLSQSISLGLAIFAEFFCAILLILGLFTRFSTIALIITFIVVVFKAHPMDFFGDGEMGTLYLGAYISILLLGPGKYSLDKLIK</sequence>
<evidence type="ECO:0000256" key="1">
    <source>
        <dbReference type="ARBA" id="ARBA00004651"/>
    </source>
</evidence>
<protein>
    <submittedName>
        <fullName evidence="8">DoxX family protein</fullName>
    </submittedName>
</protein>
<feature type="transmembrane region" description="Helical" evidence="7">
    <location>
        <begin position="12"/>
        <end position="31"/>
    </location>
</feature>
<name>A0ABT4UHS3_9BACT</name>
<evidence type="ECO:0000256" key="6">
    <source>
        <dbReference type="ARBA" id="ARBA00023136"/>
    </source>
</evidence>
<gene>
    <name evidence="8" type="ORF">O3P16_05830</name>
</gene>
<dbReference type="EMBL" id="JAQGEF010000005">
    <property type="protein sequence ID" value="MDA3614318.1"/>
    <property type="molecule type" value="Genomic_DNA"/>
</dbReference>
<evidence type="ECO:0000313" key="9">
    <source>
        <dbReference type="Proteomes" id="UP001210231"/>
    </source>
</evidence>
<comment type="caution">
    <text evidence="8">The sequence shown here is derived from an EMBL/GenBank/DDBJ whole genome shotgun (WGS) entry which is preliminary data.</text>
</comment>